<keyword evidence="2" id="KW-1003">Cell membrane</keyword>
<dbReference type="InterPro" id="IPR037185">
    <property type="entry name" value="EmrE-like"/>
</dbReference>
<dbReference type="STRING" id="1028.SAMN05661096_01811"/>
<feature type="transmembrane region" description="Helical" evidence="6">
    <location>
        <begin position="126"/>
        <end position="145"/>
    </location>
</feature>
<dbReference type="PANTHER" id="PTHR32322:SF18">
    <property type="entry name" value="S-ADENOSYLMETHIONINE_S-ADENOSYLHOMOCYSTEINE TRANSPORTER"/>
    <property type="match status" value="1"/>
</dbReference>
<evidence type="ECO:0000256" key="3">
    <source>
        <dbReference type="ARBA" id="ARBA00022692"/>
    </source>
</evidence>
<organism evidence="8 9">
    <name type="scientific">Marivirga sericea</name>
    <dbReference type="NCBI Taxonomy" id="1028"/>
    <lineage>
        <taxon>Bacteria</taxon>
        <taxon>Pseudomonadati</taxon>
        <taxon>Bacteroidota</taxon>
        <taxon>Cytophagia</taxon>
        <taxon>Cytophagales</taxon>
        <taxon>Marivirgaceae</taxon>
        <taxon>Marivirga</taxon>
    </lineage>
</organism>
<keyword evidence="9" id="KW-1185">Reference proteome</keyword>
<feature type="transmembrane region" description="Helical" evidence="6">
    <location>
        <begin position="37"/>
        <end position="56"/>
    </location>
</feature>
<evidence type="ECO:0000313" key="9">
    <source>
        <dbReference type="Proteomes" id="UP000193804"/>
    </source>
</evidence>
<evidence type="ECO:0000256" key="1">
    <source>
        <dbReference type="ARBA" id="ARBA00004651"/>
    </source>
</evidence>
<evidence type="ECO:0000259" key="7">
    <source>
        <dbReference type="Pfam" id="PF00892"/>
    </source>
</evidence>
<feature type="domain" description="EamA" evidence="7">
    <location>
        <begin position="153"/>
        <end position="289"/>
    </location>
</feature>
<feature type="transmembrane region" description="Helical" evidence="6">
    <location>
        <begin position="96"/>
        <end position="117"/>
    </location>
</feature>
<feature type="transmembrane region" description="Helical" evidence="6">
    <location>
        <begin position="184"/>
        <end position="204"/>
    </location>
</feature>
<name>A0A1X7JLY6_9BACT</name>
<protein>
    <submittedName>
        <fullName evidence="8">Permease of the drug/metabolite transporter (DMT) superfamily</fullName>
    </submittedName>
</protein>
<dbReference type="InterPro" id="IPR050638">
    <property type="entry name" value="AA-Vitamin_Transporters"/>
</dbReference>
<evidence type="ECO:0000256" key="6">
    <source>
        <dbReference type="SAM" id="Phobius"/>
    </source>
</evidence>
<proteinExistence type="predicted"/>
<dbReference type="EMBL" id="FXAW01000003">
    <property type="protein sequence ID" value="SMG29219.1"/>
    <property type="molecule type" value="Genomic_DNA"/>
</dbReference>
<dbReference type="PANTHER" id="PTHR32322">
    <property type="entry name" value="INNER MEMBRANE TRANSPORTER"/>
    <property type="match status" value="1"/>
</dbReference>
<dbReference type="InterPro" id="IPR000620">
    <property type="entry name" value="EamA_dom"/>
</dbReference>
<keyword evidence="5 6" id="KW-0472">Membrane</keyword>
<dbReference type="RefSeq" id="WP_085516727.1">
    <property type="nucleotide sequence ID" value="NZ_FXAW01000003.1"/>
</dbReference>
<accession>A0A1X7JLY6</accession>
<evidence type="ECO:0000256" key="2">
    <source>
        <dbReference type="ARBA" id="ARBA00022475"/>
    </source>
</evidence>
<keyword evidence="4 6" id="KW-1133">Transmembrane helix</keyword>
<dbReference type="Proteomes" id="UP000193804">
    <property type="component" value="Unassembled WGS sequence"/>
</dbReference>
<feature type="transmembrane region" description="Helical" evidence="6">
    <location>
        <begin position="7"/>
        <end position="25"/>
    </location>
</feature>
<dbReference type="Gene3D" id="1.10.3730.20">
    <property type="match status" value="1"/>
</dbReference>
<dbReference type="SUPFAM" id="SSF103481">
    <property type="entry name" value="Multidrug resistance efflux transporter EmrE"/>
    <property type="match status" value="2"/>
</dbReference>
<feature type="transmembrane region" description="Helical" evidence="6">
    <location>
        <begin position="151"/>
        <end position="172"/>
    </location>
</feature>
<feature type="transmembrane region" description="Helical" evidence="6">
    <location>
        <begin position="216"/>
        <end position="234"/>
    </location>
</feature>
<reference evidence="9" key="1">
    <citation type="submission" date="2017-04" db="EMBL/GenBank/DDBJ databases">
        <authorList>
            <person name="Varghese N."/>
            <person name="Submissions S."/>
        </authorList>
    </citation>
    <scope>NUCLEOTIDE SEQUENCE [LARGE SCALE GENOMIC DNA]</scope>
    <source>
        <strain evidence="9">DSM 4125</strain>
    </source>
</reference>
<dbReference type="GO" id="GO:0005886">
    <property type="term" value="C:plasma membrane"/>
    <property type="evidence" value="ECO:0007669"/>
    <property type="project" value="UniProtKB-SubCell"/>
</dbReference>
<keyword evidence="3 6" id="KW-0812">Transmembrane</keyword>
<feature type="transmembrane region" description="Helical" evidence="6">
    <location>
        <begin position="246"/>
        <end position="266"/>
    </location>
</feature>
<dbReference type="Pfam" id="PF00892">
    <property type="entry name" value="EamA"/>
    <property type="match status" value="2"/>
</dbReference>
<evidence type="ECO:0000256" key="5">
    <source>
        <dbReference type="ARBA" id="ARBA00023136"/>
    </source>
</evidence>
<evidence type="ECO:0000256" key="4">
    <source>
        <dbReference type="ARBA" id="ARBA00022989"/>
    </source>
</evidence>
<comment type="subcellular location">
    <subcellularLocation>
        <location evidence="1">Cell membrane</location>
        <topology evidence="1">Multi-pass membrane protein</topology>
    </subcellularLocation>
</comment>
<dbReference type="OrthoDB" id="9811486at2"/>
<feature type="transmembrane region" description="Helical" evidence="6">
    <location>
        <begin position="68"/>
        <end position="90"/>
    </location>
</feature>
<dbReference type="AlphaFoldDB" id="A0A1X7JLY6"/>
<feature type="transmembrane region" description="Helical" evidence="6">
    <location>
        <begin position="272"/>
        <end position="289"/>
    </location>
</feature>
<feature type="domain" description="EamA" evidence="7">
    <location>
        <begin position="11"/>
        <end position="140"/>
    </location>
</feature>
<evidence type="ECO:0000313" key="8">
    <source>
        <dbReference type="EMBL" id="SMG29219.1"/>
    </source>
</evidence>
<gene>
    <name evidence="8" type="ORF">SAMN05661096_01811</name>
</gene>
<sequence>MNKTWQIHGALALVGLIYGANYVIAKGVMPNYMSPNAFILLRATVATALFWIYHAFTSSEKIVRKKDYWLFAKCAVFGVMGNQLIFFNGLSLTSPVNASIIMTANPIIVLAISFWLLNEKITWRKIIGILIGACGVILLVLNKEVSIDNDAFLGDIFIFLNATFYGIYLVMVKPLMQRYEPITVVKWVFLFGTLMIIPLGLVPIFNVEFQAFPADIWWSIVYVIIGTTFLAYLLNAMALKHVNSTIVGYYIYLQPVFATLITIIIGQEVFRWEKSLFALMIFFGVYLVSQQKKPKHAKETN</sequence>